<evidence type="ECO:0000313" key="2">
    <source>
        <dbReference type="Proteomes" id="UP001238540"/>
    </source>
</evidence>
<name>A0ABT8BQG8_9VIBR</name>
<dbReference type="Proteomes" id="UP001238540">
    <property type="component" value="Unassembled WGS sequence"/>
</dbReference>
<protein>
    <recommendedName>
        <fullName evidence="3">Lipoprotein</fullName>
    </recommendedName>
</protein>
<keyword evidence="2" id="KW-1185">Reference proteome</keyword>
<organism evidence="1 2">
    <name type="scientific">Vibrio ostreicida</name>
    <dbReference type="NCBI Taxonomy" id="526588"/>
    <lineage>
        <taxon>Bacteria</taxon>
        <taxon>Pseudomonadati</taxon>
        <taxon>Pseudomonadota</taxon>
        <taxon>Gammaproteobacteria</taxon>
        <taxon>Vibrionales</taxon>
        <taxon>Vibrionaceae</taxon>
        <taxon>Vibrio</taxon>
    </lineage>
</organism>
<gene>
    <name evidence="1" type="ORF">QWZ16_01025</name>
</gene>
<dbReference type="EMBL" id="JAUFQC010000001">
    <property type="protein sequence ID" value="MDN3608362.1"/>
    <property type="molecule type" value="Genomic_DNA"/>
</dbReference>
<accession>A0ABT8BQG8</accession>
<proteinExistence type="predicted"/>
<evidence type="ECO:0008006" key="3">
    <source>
        <dbReference type="Google" id="ProtNLM"/>
    </source>
</evidence>
<evidence type="ECO:0000313" key="1">
    <source>
        <dbReference type="EMBL" id="MDN3608362.1"/>
    </source>
</evidence>
<sequence length="229" mass="26256">MRTLTLFFLIACLSGCGSLPKPIRNLGKSDVDFVMDTHARQLKQQLITLTRKLYVRNPNQLARSPHSTIDSRIEQLFGSEETIELPSLRFDELGGKTGIDAILLSFDEQYRGDRVFAAMAGLAEMLRRSYNHQQEFFILDSLNEQALYNSARNIEVFVWRLYHRKDHTGELMLYTNDISQNGDDMSFDRILTKIIMLQDMMALIVADKTDRSITKIVQGVAQFSFIPVL</sequence>
<reference evidence="2" key="1">
    <citation type="journal article" date="2019" name="Int. J. Syst. Evol. Microbiol.">
        <title>The Global Catalogue of Microorganisms (GCM) 10K type strain sequencing project: providing services to taxonomists for standard genome sequencing and annotation.</title>
        <authorList>
            <consortium name="The Broad Institute Genomics Platform"/>
            <consortium name="The Broad Institute Genome Sequencing Center for Infectious Disease"/>
            <person name="Wu L."/>
            <person name="Ma J."/>
        </authorList>
    </citation>
    <scope>NUCLEOTIDE SEQUENCE [LARGE SCALE GENOMIC DNA]</scope>
    <source>
        <strain evidence="2">CECT 7398</strain>
    </source>
</reference>
<comment type="caution">
    <text evidence="1">The sequence shown here is derived from an EMBL/GenBank/DDBJ whole genome shotgun (WGS) entry which is preliminary data.</text>
</comment>